<reference evidence="3 4" key="1">
    <citation type="submission" date="2024-01" db="EMBL/GenBank/DDBJ databases">
        <title>A draft genome for the cacao thread blight pathogen Marasmiellus scandens.</title>
        <authorList>
            <person name="Baruah I.K."/>
            <person name="Leung J."/>
            <person name="Bukari Y."/>
            <person name="Amoako-Attah I."/>
            <person name="Meinhardt L.W."/>
            <person name="Bailey B.A."/>
            <person name="Cohen S.P."/>
        </authorList>
    </citation>
    <scope>NUCLEOTIDE SEQUENCE [LARGE SCALE GENOMIC DNA]</scope>
    <source>
        <strain evidence="3 4">GH-19</strain>
    </source>
</reference>
<feature type="compositionally biased region" description="Basic residues" evidence="1">
    <location>
        <begin position="350"/>
        <end position="362"/>
    </location>
</feature>
<accession>A0ABR1JIA8</accession>
<feature type="region of interest" description="Disordered" evidence="1">
    <location>
        <begin position="1"/>
        <end position="61"/>
    </location>
</feature>
<sequence length="655" mass="73369">MSSGYTLRGRVVPRRPAPLSSSAVSADQVSDAASSADTQANTAVSRPGTPRSYRDVVVGNSRDPGTVCVSTVAENHEPSVQGLVDSSTSVTSAIVPFDIAAKEFPLTDVDNSTSDEDHSGIWHVVQRRRRVRSLGDTNRKFRFRKSDALKANQFENLLTEEQAETVRIAENGLTEEQRQAIANRDKFVQETQLYSVQIASESEETQPEEAGPSYVQKGKFVDNENDIDDSELNVEQQKKALDEWNRVRDAEHRDVSKEGAVEYNSTGKPAGSSVKDDQNEGGSRKRKHRKHAKSPKGSLEGTTKPMSLYYKQKLDDAIRGKSKTPTAKTGRKYDTQPVNQLPKSSSLAKLLKKNSKPKRKSSRRYDYDTPSSTSSPDSDSDSEPSESSDSDNSMDPSESPSLDSGSDDGTPTDPSTGSSSSDSELSSSTGESSVHRRRRKRSKHSRKSRKSAKKRRRERIIKPIPPTPYDGTPDAEKYHAFVMECQEYCKAGRVSRKEQCFLLSHYLRGKAKSFFIQKVARNHAKWDLLTFFTELFNFCFPMDYRSQQREKIKRCYQNSRSVSDYVYELETLYNLVGATSKREKVIKLWDGFNAPMRRELHRAKLNKEVHSWNRIVQEAELIELADFEVAPRKKSTGNGQPTGNGLPSTSSNDTS</sequence>
<feature type="compositionally biased region" description="Basic residues" evidence="1">
    <location>
        <begin position="284"/>
        <end position="294"/>
    </location>
</feature>
<evidence type="ECO:0000259" key="2">
    <source>
        <dbReference type="Pfam" id="PF03732"/>
    </source>
</evidence>
<feature type="compositionally biased region" description="Basic residues" evidence="1">
    <location>
        <begin position="435"/>
        <end position="459"/>
    </location>
</feature>
<name>A0ABR1JIA8_9AGAR</name>
<gene>
    <name evidence="3" type="ORF">VKT23_008248</name>
</gene>
<dbReference type="Pfam" id="PF03732">
    <property type="entry name" value="Retrotrans_gag"/>
    <property type="match status" value="1"/>
</dbReference>
<comment type="caution">
    <text evidence="3">The sequence shown here is derived from an EMBL/GenBank/DDBJ whole genome shotgun (WGS) entry which is preliminary data.</text>
</comment>
<evidence type="ECO:0000256" key="1">
    <source>
        <dbReference type="SAM" id="MobiDB-lite"/>
    </source>
</evidence>
<feature type="region of interest" description="Disordered" evidence="1">
    <location>
        <begin position="200"/>
        <end position="472"/>
    </location>
</feature>
<protein>
    <recommendedName>
        <fullName evidence="2">Retrotransposon gag domain-containing protein</fullName>
    </recommendedName>
</protein>
<feature type="compositionally biased region" description="Low complexity" evidence="1">
    <location>
        <begin position="390"/>
        <end position="432"/>
    </location>
</feature>
<feature type="compositionally biased region" description="Basic and acidic residues" evidence="1">
    <location>
        <begin position="236"/>
        <end position="260"/>
    </location>
</feature>
<feature type="compositionally biased region" description="Acidic residues" evidence="1">
    <location>
        <begin position="378"/>
        <end position="389"/>
    </location>
</feature>
<feature type="compositionally biased region" description="Low complexity" evidence="1">
    <location>
        <begin position="20"/>
        <end position="43"/>
    </location>
</feature>
<dbReference type="InterPro" id="IPR005162">
    <property type="entry name" value="Retrotrans_gag_dom"/>
</dbReference>
<organism evidence="3 4">
    <name type="scientific">Marasmiellus scandens</name>
    <dbReference type="NCBI Taxonomy" id="2682957"/>
    <lineage>
        <taxon>Eukaryota</taxon>
        <taxon>Fungi</taxon>
        <taxon>Dikarya</taxon>
        <taxon>Basidiomycota</taxon>
        <taxon>Agaricomycotina</taxon>
        <taxon>Agaricomycetes</taxon>
        <taxon>Agaricomycetidae</taxon>
        <taxon>Agaricales</taxon>
        <taxon>Marasmiineae</taxon>
        <taxon>Omphalotaceae</taxon>
        <taxon>Marasmiellus</taxon>
    </lineage>
</organism>
<feature type="domain" description="Retrotransposon gag" evidence="2">
    <location>
        <begin position="503"/>
        <end position="591"/>
    </location>
</feature>
<feature type="compositionally biased region" description="Low complexity" evidence="1">
    <location>
        <begin position="368"/>
        <end position="377"/>
    </location>
</feature>
<feature type="compositionally biased region" description="Polar residues" evidence="1">
    <location>
        <begin position="636"/>
        <end position="655"/>
    </location>
</feature>
<dbReference type="EMBL" id="JBANRG010000012">
    <property type="protein sequence ID" value="KAK7461817.1"/>
    <property type="molecule type" value="Genomic_DNA"/>
</dbReference>
<feature type="compositionally biased region" description="Acidic residues" evidence="1">
    <location>
        <begin position="223"/>
        <end position="232"/>
    </location>
</feature>
<evidence type="ECO:0000313" key="3">
    <source>
        <dbReference type="EMBL" id="KAK7461817.1"/>
    </source>
</evidence>
<keyword evidence="4" id="KW-1185">Reference proteome</keyword>
<proteinExistence type="predicted"/>
<dbReference type="Proteomes" id="UP001498398">
    <property type="component" value="Unassembled WGS sequence"/>
</dbReference>
<feature type="region of interest" description="Disordered" evidence="1">
    <location>
        <begin position="632"/>
        <end position="655"/>
    </location>
</feature>
<evidence type="ECO:0000313" key="4">
    <source>
        <dbReference type="Proteomes" id="UP001498398"/>
    </source>
</evidence>